<dbReference type="Proteomes" id="UP001289374">
    <property type="component" value="Unassembled WGS sequence"/>
</dbReference>
<dbReference type="InterPro" id="IPR039776">
    <property type="entry name" value="Pds5"/>
</dbReference>
<feature type="transmembrane region" description="Helical" evidence="6">
    <location>
        <begin position="127"/>
        <end position="148"/>
    </location>
</feature>
<feature type="compositionally biased region" description="Polar residues" evidence="5">
    <location>
        <begin position="692"/>
        <end position="705"/>
    </location>
</feature>
<feature type="transmembrane region" description="Helical" evidence="6">
    <location>
        <begin position="33"/>
        <end position="53"/>
    </location>
</feature>
<reference evidence="7" key="1">
    <citation type="submission" date="2020-06" db="EMBL/GenBank/DDBJ databases">
        <authorList>
            <person name="Li T."/>
            <person name="Hu X."/>
            <person name="Zhang T."/>
            <person name="Song X."/>
            <person name="Zhang H."/>
            <person name="Dai N."/>
            <person name="Sheng W."/>
            <person name="Hou X."/>
            <person name="Wei L."/>
        </authorList>
    </citation>
    <scope>NUCLEOTIDE SEQUENCE</scope>
    <source>
        <strain evidence="7">K16</strain>
        <tissue evidence="7">Leaf</tissue>
    </source>
</reference>
<dbReference type="AlphaFoldDB" id="A0AAE2BRT2"/>
<keyword evidence="3" id="KW-0234">DNA repair</keyword>
<feature type="transmembrane region" description="Helical" evidence="6">
    <location>
        <begin position="73"/>
        <end position="94"/>
    </location>
</feature>
<evidence type="ECO:0000256" key="6">
    <source>
        <dbReference type="SAM" id="Phobius"/>
    </source>
</evidence>
<dbReference type="GO" id="GO:0007064">
    <property type="term" value="P:mitotic sister chromatid cohesion"/>
    <property type="evidence" value="ECO:0007669"/>
    <property type="project" value="InterPro"/>
</dbReference>
<dbReference type="EMBL" id="JACGWL010000009">
    <property type="protein sequence ID" value="KAK4395404.1"/>
    <property type="molecule type" value="Genomic_DNA"/>
</dbReference>
<dbReference type="CDD" id="cd20404">
    <property type="entry name" value="Tudor_Agenet_AtEML-like"/>
    <property type="match status" value="1"/>
</dbReference>
<dbReference type="GO" id="GO:0000785">
    <property type="term" value="C:chromatin"/>
    <property type="evidence" value="ECO:0007669"/>
    <property type="project" value="TreeGrafter"/>
</dbReference>
<feature type="region of interest" description="Disordered" evidence="5">
    <location>
        <begin position="558"/>
        <end position="705"/>
    </location>
</feature>
<keyword evidence="6" id="KW-1133">Transmembrane helix</keyword>
<feature type="transmembrane region" description="Helical" evidence="6">
    <location>
        <begin position="201"/>
        <end position="225"/>
    </location>
</feature>
<evidence type="ECO:0000256" key="1">
    <source>
        <dbReference type="ARBA" id="ARBA00004123"/>
    </source>
</evidence>
<feature type="transmembrane region" description="Helical" evidence="6">
    <location>
        <begin position="154"/>
        <end position="180"/>
    </location>
</feature>
<name>A0AAE2BRT2_9LAMI</name>
<dbReference type="PANTHER" id="PTHR12663">
    <property type="entry name" value="ANDROGEN INDUCED INHIBITOR OF PROLIFERATION AS3 / PDS5-RELATED"/>
    <property type="match status" value="1"/>
</dbReference>
<keyword evidence="6" id="KW-0472">Membrane</keyword>
<evidence type="ECO:0000256" key="5">
    <source>
        <dbReference type="SAM" id="MobiDB-lite"/>
    </source>
</evidence>
<feature type="transmembrane region" description="Helical" evidence="6">
    <location>
        <begin position="237"/>
        <end position="264"/>
    </location>
</feature>
<sequence length="1014" mass="114105">MNPPSPSSSSSVSSIIRKAICFPLKNKKVMGQVFVLILFPFLILVLLHFLIATPLMAKVEESYENSSLDHQDLVSLVATEIPFAFAFSLLLLFASAITTSASVSTHQSASLGLQDILLSLRSTWKNLFVSGLYVSFLMTAFLGVTVILTRLTTVIGVVSALTYPYLASICNLVLVISSVEDECHWKTAFRRAGEITRQGRFHGYCLMLMLILLSVPVYVLFYVISTDDDDGNGLITQFGFLLVSTVLFCLTIFFNNVVYSLFYLDYKQRNGEKIEVGNQYLLVPTSTNIEMGSASYDEASQKALEDDLVDAGDRLLALPSSTDGLLILLGEVEILLAKVWQKPPRSLCRALLPAMKALITDEILHHGDVNIQVAVASCFNELTRITAPDPPYEDDEMKVFFRLFMIAFKHLPCESGRNYSRAQKILETTARVRSSLMLLDIDSDGLIVEMFQLFLNNIRSNHPFLVVKYMEMIMTLVIEESDEISFELLRPLLASVKMDNKNTSSISWDLGKKVLANCATKVQPYLSEAVKAMDLALEDYAEIVTSICEDMVSKAVAPDVDDGPSQLDGLSKSAHKDGNETQLDDENSVETLKDRHQIGKSGTGNGALQKRRGRKPSSVIRPQEGYEHTGTTGGKYSGELSSDGYNEEKKDLALPSELGSMSMLSDSSQKKTRSSDEASRPIMGESKKKKSMITQHNNLQFPSTVKRNILQTKLKERGNNAPKKTGKRVLAASSNIRAEKEEGILRDTRMKTKHELLPQEQYGRKEIREDFISQKHVQDDVANKIEELPMSKQARDPRKEKEKVPLIDHGVNLKYSFRCLILECMLSIQNPRRSRVDYGEELVNLRIQVWWPMDEMFYPGTVKAFDPVTKKHTIIYDDDEIEILNLRKETWELVAHEQLRRKRASDHPSPAKERVKTQEKTAKGKAGSLRKQNAASSSKRSKRENHSIIKNSVPDIIHLNDESNDETNVFRRDDGEHLADKEEYEFGFNKGERVLLPRGIFKVLIISRNIRNDA</sequence>
<evidence type="ECO:0000256" key="2">
    <source>
        <dbReference type="ARBA" id="ARBA00022763"/>
    </source>
</evidence>
<feature type="compositionally biased region" description="Basic and acidic residues" evidence="5">
    <location>
        <begin position="905"/>
        <end position="922"/>
    </location>
</feature>
<keyword evidence="8" id="KW-1185">Reference proteome</keyword>
<dbReference type="GO" id="GO:0006281">
    <property type="term" value="P:DNA repair"/>
    <property type="evidence" value="ECO:0007669"/>
    <property type="project" value="UniProtKB-KW"/>
</dbReference>
<feature type="region of interest" description="Disordered" evidence="5">
    <location>
        <begin position="899"/>
        <end position="952"/>
    </location>
</feature>
<dbReference type="Gene3D" id="2.30.30.140">
    <property type="match status" value="1"/>
</dbReference>
<dbReference type="GO" id="GO:0005634">
    <property type="term" value="C:nucleus"/>
    <property type="evidence" value="ECO:0007669"/>
    <property type="project" value="UniProtKB-SubCell"/>
</dbReference>
<protein>
    <submittedName>
        <fullName evidence="7">Uncharacterized protein</fullName>
    </submittedName>
</protein>
<reference evidence="7" key="2">
    <citation type="journal article" date="2024" name="Plant">
        <title>Genomic evolution and insights into agronomic trait innovations of Sesamum species.</title>
        <authorList>
            <person name="Miao H."/>
            <person name="Wang L."/>
            <person name="Qu L."/>
            <person name="Liu H."/>
            <person name="Sun Y."/>
            <person name="Le M."/>
            <person name="Wang Q."/>
            <person name="Wei S."/>
            <person name="Zheng Y."/>
            <person name="Lin W."/>
            <person name="Duan Y."/>
            <person name="Cao H."/>
            <person name="Xiong S."/>
            <person name="Wang X."/>
            <person name="Wei L."/>
            <person name="Li C."/>
            <person name="Ma Q."/>
            <person name="Ju M."/>
            <person name="Zhao R."/>
            <person name="Li G."/>
            <person name="Mu C."/>
            <person name="Tian Q."/>
            <person name="Mei H."/>
            <person name="Zhang T."/>
            <person name="Gao T."/>
            <person name="Zhang H."/>
        </authorList>
    </citation>
    <scope>NUCLEOTIDE SEQUENCE</scope>
    <source>
        <strain evidence="7">K16</strain>
    </source>
</reference>
<keyword evidence="2" id="KW-0227">DNA damage</keyword>
<evidence type="ECO:0000256" key="4">
    <source>
        <dbReference type="ARBA" id="ARBA00023242"/>
    </source>
</evidence>
<dbReference type="PANTHER" id="PTHR12663:SF69">
    <property type="entry name" value="SISTER CHROMATID COHESION PROTEIN PDS5 HOMOLOG E"/>
    <property type="match status" value="1"/>
</dbReference>
<evidence type="ECO:0000256" key="3">
    <source>
        <dbReference type="ARBA" id="ARBA00023204"/>
    </source>
</evidence>
<evidence type="ECO:0000313" key="8">
    <source>
        <dbReference type="Proteomes" id="UP001289374"/>
    </source>
</evidence>
<organism evidence="7 8">
    <name type="scientific">Sesamum angolense</name>
    <dbReference type="NCBI Taxonomy" id="2727404"/>
    <lineage>
        <taxon>Eukaryota</taxon>
        <taxon>Viridiplantae</taxon>
        <taxon>Streptophyta</taxon>
        <taxon>Embryophyta</taxon>
        <taxon>Tracheophyta</taxon>
        <taxon>Spermatophyta</taxon>
        <taxon>Magnoliopsida</taxon>
        <taxon>eudicotyledons</taxon>
        <taxon>Gunneridae</taxon>
        <taxon>Pentapetalae</taxon>
        <taxon>asterids</taxon>
        <taxon>lamiids</taxon>
        <taxon>Lamiales</taxon>
        <taxon>Pedaliaceae</taxon>
        <taxon>Sesamum</taxon>
    </lineage>
</organism>
<comment type="subcellular location">
    <subcellularLocation>
        <location evidence="1">Nucleus</location>
    </subcellularLocation>
</comment>
<comment type="caution">
    <text evidence="7">The sequence shown here is derived from an EMBL/GenBank/DDBJ whole genome shotgun (WGS) entry which is preliminary data.</text>
</comment>
<accession>A0AAE2BRT2</accession>
<evidence type="ECO:0000313" key="7">
    <source>
        <dbReference type="EMBL" id="KAK4395404.1"/>
    </source>
</evidence>
<keyword evidence="6" id="KW-0812">Transmembrane</keyword>
<dbReference type="Pfam" id="PF20168">
    <property type="entry name" value="PDS5"/>
    <property type="match status" value="1"/>
</dbReference>
<keyword evidence="4" id="KW-0539">Nucleus</keyword>
<proteinExistence type="predicted"/>
<gene>
    <name evidence="7" type="ORF">Sango_1694700</name>
</gene>